<evidence type="ECO:0000256" key="5">
    <source>
        <dbReference type="ARBA" id="ARBA00022692"/>
    </source>
</evidence>
<dbReference type="Gene3D" id="1.20.120.350">
    <property type="entry name" value="Voltage-gated potassium channels. Chain C"/>
    <property type="match status" value="1"/>
</dbReference>
<evidence type="ECO:0000256" key="1">
    <source>
        <dbReference type="ARBA" id="ARBA00004651"/>
    </source>
</evidence>
<comment type="subcellular location">
    <subcellularLocation>
        <location evidence="1">Cell membrane</location>
        <topology evidence="1">Multi-pass membrane protein</topology>
    </subcellularLocation>
</comment>
<keyword evidence="5 14" id="KW-0812">Transmembrane</keyword>
<keyword evidence="8" id="KW-0175">Coiled coil</keyword>
<keyword evidence="17" id="KW-1185">Reference proteome</keyword>
<protein>
    <recommendedName>
        <fullName evidence="2">Voltage-gated hydrogen channel 1</fullName>
    </recommendedName>
    <alternativeName>
        <fullName evidence="12">Hydrogen voltage-gated channel 1</fullName>
    </alternativeName>
</protein>
<dbReference type="PANTHER" id="PTHR46480">
    <property type="entry name" value="F20B24.22"/>
    <property type="match status" value="1"/>
</dbReference>
<feature type="transmembrane region" description="Helical" evidence="14">
    <location>
        <begin position="93"/>
        <end position="114"/>
    </location>
</feature>
<evidence type="ECO:0000256" key="3">
    <source>
        <dbReference type="ARBA" id="ARBA00022448"/>
    </source>
</evidence>
<keyword evidence="4" id="KW-1003">Cell membrane</keyword>
<keyword evidence="9" id="KW-0406">Ion transport</keyword>
<dbReference type="InterPro" id="IPR027359">
    <property type="entry name" value="Volt_channel_dom_sf"/>
</dbReference>
<evidence type="ECO:0000256" key="2">
    <source>
        <dbReference type="ARBA" id="ARBA00015897"/>
    </source>
</evidence>
<dbReference type="PANTHER" id="PTHR46480:SF1">
    <property type="entry name" value="VOLTAGE-GATED HYDROGEN CHANNEL 1"/>
    <property type="match status" value="1"/>
</dbReference>
<dbReference type="InterPro" id="IPR005821">
    <property type="entry name" value="Ion_trans_dom"/>
</dbReference>
<organism evidence="16 17">
    <name type="scientific">Polysphondylium violaceum</name>
    <dbReference type="NCBI Taxonomy" id="133409"/>
    <lineage>
        <taxon>Eukaryota</taxon>
        <taxon>Amoebozoa</taxon>
        <taxon>Evosea</taxon>
        <taxon>Eumycetozoa</taxon>
        <taxon>Dictyostelia</taxon>
        <taxon>Dictyosteliales</taxon>
        <taxon>Dictyosteliaceae</taxon>
        <taxon>Polysphondylium</taxon>
    </lineage>
</organism>
<comment type="caution">
    <text evidence="16">The sequence shown here is derived from an EMBL/GenBank/DDBJ whole genome shotgun (WGS) entry which is preliminary data.</text>
</comment>
<dbReference type="AlphaFoldDB" id="A0A8J4UXQ5"/>
<dbReference type="GO" id="GO:0005886">
    <property type="term" value="C:plasma membrane"/>
    <property type="evidence" value="ECO:0007669"/>
    <property type="project" value="UniProtKB-SubCell"/>
</dbReference>
<feature type="region of interest" description="Disordered" evidence="13">
    <location>
        <begin position="268"/>
        <end position="331"/>
    </location>
</feature>
<evidence type="ECO:0000256" key="7">
    <source>
        <dbReference type="ARBA" id="ARBA00022989"/>
    </source>
</evidence>
<evidence type="ECO:0000256" key="4">
    <source>
        <dbReference type="ARBA" id="ARBA00022475"/>
    </source>
</evidence>
<dbReference type="Proteomes" id="UP000695562">
    <property type="component" value="Unassembled WGS sequence"/>
</dbReference>
<keyword evidence="10 14" id="KW-0472">Membrane</keyword>
<evidence type="ECO:0000313" key="16">
    <source>
        <dbReference type="EMBL" id="KAF2071235.1"/>
    </source>
</evidence>
<keyword evidence="3" id="KW-0813">Transport</keyword>
<keyword evidence="6" id="KW-0851">Voltage-gated channel</keyword>
<proteinExistence type="predicted"/>
<dbReference type="GO" id="GO:0030171">
    <property type="term" value="F:voltage-gated proton channel activity"/>
    <property type="evidence" value="ECO:0007669"/>
    <property type="project" value="InterPro"/>
</dbReference>
<evidence type="ECO:0000256" key="11">
    <source>
        <dbReference type="ARBA" id="ARBA00023303"/>
    </source>
</evidence>
<accession>A0A8J4UXQ5</accession>
<reference evidence="16" key="1">
    <citation type="submission" date="2020-01" db="EMBL/GenBank/DDBJ databases">
        <title>Development of genomics and gene disruption for Polysphondylium violaceum indicates a role for the polyketide synthase stlB in stalk morphogenesis.</title>
        <authorList>
            <person name="Narita B."/>
            <person name="Kawabe Y."/>
            <person name="Kin K."/>
            <person name="Saito T."/>
            <person name="Gibbs R."/>
            <person name="Kuspa A."/>
            <person name="Muzny D."/>
            <person name="Queller D."/>
            <person name="Richards S."/>
            <person name="Strassman J."/>
            <person name="Sucgang R."/>
            <person name="Worley K."/>
            <person name="Schaap P."/>
        </authorList>
    </citation>
    <scope>NUCLEOTIDE SEQUENCE</scope>
    <source>
        <strain evidence="16">QSvi11</strain>
    </source>
</reference>
<dbReference type="Pfam" id="PF00520">
    <property type="entry name" value="Ion_trans"/>
    <property type="match status" value="1"/>
</dbReference>
<evidence type="ECO:0000256" key="8">
    <source>
        <dbReference type="ARBA" id="ARBA00023054"/>
    </source>
</evidence>
<keyword evidence="11" id="KW-0407">Ion channel</keyword>
<dbReference type="InterPro" id="IPR031846">
    <property type="entry name" value="Hvcn1"/>
</dbReference>
<evidence type="ECO:0000256" key="13">
    <source>
        <dbReference type="SAM" id="MobiDB-lite"/>
    </source>
</evidence>
<feature type="transmembrane region" description="Helical" evidence="14">
    <location>
        <begin position="135"/>
        <end position="161"/>
    </location>
</feature>
<evidence type="ECO:0000259" key="15">
    <source>
        <dbReference type="Pfam" id="PF00520"/>
    </source>
</evidence>
<evidence type="ECO:0000256" key="12">
    <source>
        <dbReference type="ARBA" id="ARBA00031989"/>
    </source>
</evidence>
<dbReference type="GO" id="GO:0034702">
    <property type="term" value="C:monoatomic ion channel complex"/>
    <property type="evidence" value="ECO:0007669"/>
    <property type="project" value="UniProtKB-KW"/>
</dbReference>
<feature type="domain" description="Ion transport" evidence="15">
    <location>
        <begin position="93"/>
        <end position="207"/>
    </location>
</feature>
<keyword evidence="7 14" id="KW-1133">Transmembrane helix</keyword>
<dbReference type="EMBL" id="AJWJ01000398">
    <property type="protein sequence ID" value="KAF2071235.1"/>
    <property type="molecule type" value="Genomic_DNA"/>
</dbReference>
<gene>
    <name evidence="16" type="ORF">CYY_007452</name>
</gene>
<evidence type="ECO:0000256" key="6">
    <source>
        <dbReference type="ARBA" id="ARBA00022882"/>
    </source>
</evidence>
<feature type="compositionally biased region" description="Low complexity" evidence="13">
    <location>
        <begin position="8"/>
        <end position="27"/>
    </location>
</feature>
<evidence type="ECO:0000256" key="14">
    <source>
        <dbReference type="SAM" id="Phobius"/>
    </source>
</evidence>
<evidence type="ECO:0000313" key="17">
    <source>
        <dbReference type="Proteomes" id="UP000695562"/>
    </source>
</evidence>
<feature type="compositionally biased region" description="Low complexity" evidence="13">
    <location>
        <begin position="274"/>
        <end position="288"/>
    </location>
</feature>
<evidence type="ECO:0000256" key="10">
    <source>
        <dbReference type="ARBA" id="ARBA00023136"/>
    </source>
</evidence>
<dbReference type="SUPFAM" id="SSF81324">
    <property type="entry name" value="Voltage-gated potassium channels"/>
    <property type="match status" value="1"/>
</dbReference>
<evidence type="ECO:0000256" key="9">
    <source>
        <dbReference type="ARBA" id="ARBA00023065"/>
    </source>
</evidence>
<feature type="region of interest" description="Disordered" evidence="13">
    <location>
        <begin position="1"/>
        <end position="53"/>
    </location>
</feature>
<dbReference type="OrthoDB" id="20714at2759"/>
<name>A0A8J4UXQ5_9MYCE</name>
<sequence>MNNDENIDIPSPSSSSSPIPNSDAASSGGWLRSANIREHDNDSDTGSDISGYTKPKRKRPLFYPFHLNIHLPSAHDRAKWRYKLGAFIESHRVQYFIVALIILDLIITIVEMFLEETYKCKEHHEIPHAVERAEDVFKIVTLVLLGIFELEIVLLIIAFGVDFFKHPLYVLDGIIITTSIVIDVVFRDAASNLLIIFRLWRIVRVAHGVMVSVESHDKEKYKHLKHHFKQSKIRWKETEMENMELKRRLGIPLDEKIEYTIPPQLTSDSMLTNPSYSSPTFSPSTYTSMDSPISANNSRKKRHTETNSDDDDDNDGIAVRKEKGSSSSPFK</sequence>
<feature type="transmembrane region" description="Helical" evidence="14">
    <location>
        <begin position="167"/>
        <end position="186"/>
    </location>
</feature>